<dbReference type="GO" id="GO:0043709">
    <property type="term" value="P:cell adhesion involved in single-species biofilm formation"/>
    <property type="evidence" value="ECO:0007669"/>
    <property type="project" value="TreeGrafter"/>
</dbReference>
<protein>
    <submittedName>
        <fullName evidence="2">Response regulator PleD</fullName>
    </submittedName>
</protein>
<reference evidence="2" key="1">
    <citation type="submission" date="2019-11" db="EMBL/GenBank/DDBJ databases">
        <authorList>
            <person name="Feng L."/>
        </authorList>
    </citation>
    <scope>NUCLEOTIDE SEQUENCE</scope>
    <source>
        <strain evidence="2">RgnavusLFYP36</strain>
    </source>
</reference>
<dbReference type="InterPro" id="IPR050469">
    <property type="entry name" value="Diguanylate_Cyclase"/>
</dbReference>
<dbReference type="PROSITE" id="PS50887">
    <property type="entry name" value="GGDEF"/>
    <property type="match status" value="1"/>
</dbReference>
<dbReference type="AlphaFoldDB" id="A0A6N3D7Z1"/>
<dbReference type="Pfam" id="PF00990">
    <property type="entry name" value="GGDEF"/>
    <property type="match status" value="1"/>
</dbReference>
<dbReference type="InterPro" id="IPR000160">
    <property type="entry name" value="GGDEF_dom"/>
</dbReference>
<dbReference type="PANTHER" id="PTHR45138:SF9">
    <property type="entry name" value="DIGUANYLATE CYCLASE DGCM-RELATED"/>
    <property type="match status" value="1"/>
</dbReference>
<dbReference type="GO" id="GO:0052621">
    <property type="term" value="F:diguanylate cyclase activity"/>
    <property type="evidence" value="ECO:0007669"/>
    <property type="project" value="TreeGrafter"/>
</dbReference>
<dbReference type="GO" id="GO:0005886">
    <property type="term" value="C:plasma membrane"/>
    <property type="evidence" value="ECO:0007669"/>
    <property type="project" value="TreeGrafter"/>
</dbReference>
<dbReference type="InterPro" id="IPR043128">
    <property type="entry name" value="Rev_trsase/Diguanyl_cyclase"/>
</dbReference>
<organism evidence="2">
    <name type="scientific">Mediterraneibacter gnavus</name>
    <name type="common">Ruminococcus gnavus</name>
    <dbReference type="NCBI Taxonomy" id="33038"/>
    <lineage>
        <taxon>Bacteria</taxon>
        <taxon>Bacillati</taxon>
        <taxon>Bacillota</taxon>
        <taxon>Clostridia</taxon>
        <taxon>Lachnospirales</taxon>
        <taxon>Lachnospiraceae</taxon>
        <taxon>Mediterraneibacter</taxon>
    </lineage>
</organism>
<evidence type="ECO:0000259" key="1">
    <source>
        <dbReference type="PROSITE" id="PS50887"/>
    </source>
</evidence>
<sequence length="85" mass="9849">MVMFISGIRPDAALRTADEIQKKLSEKSIEHKYSDISDKLTVSMGIYNTEYAGQDIYSLIDKADIALYRAKEKGRNRYEVYTEEY</sequence>
<dbReference type="SUPFAM" id="SSF55073">
    <property type="entry name" value="Nucleotide cyclase"/>
    <property type="match status" value="1"/>
</dbReference>
<feature type="domain" description="GGDEF" evidence="1">
    <location>
        <begin position="1"/>
        <end position="83"/>
    </location>
</feature>
<evidence type="ECO:0000313" key="2">
    <source>
        <dbReference type="EMBL" id="VYU25070.1"/>
    </source>
</evidence>
<gene>
    <name evidence="2" type="ORF">RGLFYP36_00967</name>
</gene>
<accession>A0A6N3D7Z1</accession>
<dbReference type="Gene3D" id="3.30.70.270">
    <property type="match status" value="1"/>
</dbReference>
<dbReference type="PANTHER" id="PTHR45138">
    <property type="entry name" value="REGULATORY COMPONENTS OF SENSORY TRANSDUCTION SYSTEM"/>
    <property type="match status" value="1"/>
</dbReference>
<dbReference type="InterPro" id="IPR029787">
    <property type="entry name" value="Nucleotide_cyclase"/>
</dbReference>
<dbReference type="NCBIfam" id="TIGR00254">
    <property type="entry name" value="GGDEF"/>
    <property type="match status" value="1"/>
</dbReference>
<dbReference type="EMBL" id="CACRUU010000075">
    <property type="protein sequence ID" value="VYU25070.1"/>
    <property type="molecule type" value="Genomic_DNA"/>
</dbReference>
<dbReference type="GO" id="GO:1902201">
    <property type="term" value="P:negative regulation of bacterial-type flagellum-dependent cell motility"/>
    <property type="evidence" value="ECO:0007669"/>
    <property type="project" value="TreeGrafter"/>
</dbReference>
<name>A0A6N3D7Z1_MEDGN</name>
<proteinExistence type="predicted"/>